<feature type="domain" description="Bacillithiol biosynthesis BshC C-terminal coiled-coil" evidence="5">
    <location>
        <begin position="383"/>
        <end position="542"/>
    </location>
</feature>
<accession>A0ABT9WWJ8</accession>
<dbReference type="InterPro" id="IPR011199">
    <property type="entry name" value="Bacillithiol_biosynth_BshC"/>
</dbReference>
<dbReference type="InterPro" id="IPR055398">
    <property type="entry name" value="Rossmann-like_BshC"/>
</dbReference>
<dbReference type="Proteomes" id="UP001223586">
    <property type="component" value="Unassembled WGS sequence"/>
</dbReference>
<dbReference type="EC" id="6.-.-.-" evidence="3"/>
<protein>
    <recommendedName>
        <fullName evidence="3">Putative cysteine ligase BshC</fullName>
        <ecNumber evidence="3">6.-.-.-</ecNumber>
    </recommendedName>
</protein>
<keyword evidence="7" id="KW-1185">Reference proteome</keyword>
<comment type="function">
    <text evidence="3">Involved in bacillithiol (BSH) biosynthesis. May catalyze the last step of the pathway, the addition of cysteine to glucosamine malate (GlcN-Mal) to generate BSH.</text>
</comment>
<dbReference type="PIRSF" id="PIRSF012535">
    <property type="entry name" value="UCP012535"/>
    <property type="match status" value="1"/>
</dbReference>
<reference evidence="6 7" key="1">
    <citation type="submission" date="2023-07" db="EMBL/GenBank/DDBJ databases">
        <title>Genomic Encyclopedia of Type Strains, Phase IV (KMG-IV): sequencing the most valuable type-strain genomes for metagenomic binning, comparative biology and taxonomic classification.</title>
        <authorList>
            <person name="Goeker M."/>
        </authorList>
    </citation>
    <scope>NUCLEOTIDE SEQUENCE [LARGE SCALE GENOMIC DNA]</scope>
    <source>
        <strain evidence="6 7">DSM 23837</strain>
    </source>
</reference>
<evidence type="ECO:0000256" key="3">
    <source>
        <dbReference type="HAMAP-Rule" id="MF_01867"/>
    </source>
</evidence>
<keyword evidence="1 3" id="KW-0436">Ligase</keyword>
<sequence>MELENIMIPAVNRFASLYIEQKQPVKDFFHYEWKKESVFADRYEDLQQRSFQRDKLAACIKHYMSRFPQAQETEASLARLQNEASAVVIGGQQAGLLTGPLYTIHKIISIIHLAKQETDKLGKPVVPIFWIAGEDHDFLEINHVFVEKNRKIEKIGYSDKSVGKKMASDIIFDKKLLTKWVKNIFETFGETSYTKDVLASVEQAIANTSTIVDFFAYLVMDMFKHEGLLIIDSAFEPLRELEKPFFKQLIENHSEITAAVLEQQEMIVQNHFSKAIEMEEYAANIFYYEKNERVLLSFDPQDQCYIGKNGDLRMTKQQLLLQLEQNPALFSNNVATRPLMQEWLFPTLAFIAGPGEMMYWAELKKAFEVMDGMIPPLVPRLNMTLLTSALDSDMKELKLPLERVLQEGTKAERHAYWDTIIDKDLNSLLEETKHVLGMQYKQIQQKIKELDKGMLPLVEKNKEFHLQQIDFLQRKTLERLELKHDVTLEKYARVERYLYPHDSPQERIWNVFYYLNHYGPSLIQNLTDLPYRFDGTHQIIKI</sequence>
<dbReference type="Pfam" id="PF10079">
    <property type="entry name" value="Rossmann-like_BshC"/>
    <property type="match status" value="1"/>
</dbReference>
<dbReference type="InterPro" id="IPR055399">
    <property type="entry name" value="CC_BshC"/>
</dbReference>
<comment type="similarity">
    <text evidence="3">Belongs to the BshC family.</text>
</comment>
<comment type="caution">
    <text evidence="6">The sequence shown here is derived from an EMBL/GenBank/DDBJ whole genome shotgun (WGS) entry which is preliminary data.</text>
</comment>
<dbReference type="RefSeq" id="WP_307231862.1">
    <property type="nucleotide sequence ID" value="NZ_JAUSTT010000025.1"/>
</dbReference>
<name>A0ABT9WWJ8_9BACI</name>
<evidence type="ECO:0000256" key="1">
    <source>
        <dbReference type="ARBA" id="ARBA00022598"/>
    </source>
</evidence>
<proteinExistence type="inferred from homology"/>
<evidence type="ECO:0000313" key="7">
    <source>
        <dbReference type="Proteomes" id="UP001223586"/>
    </source>
</evidence>
<dbReference type="HAMAP" id="MF_01867">
    <property type="entry name" value="BshC"/>
    <property type="match status" value="1"/>
</dbReference>
<evidence type="ECO:0000259" key="5">
    <source>
        <dbReference type="Pfam" id="PF24850"/>
    </source>
</evidence>
<dbReference type="EMBL" id="JAUSTT010000025">
    <property type="protein sequence ID" value="MDQ0177671.1"/>
    <property type="molecule type" value="Genomic_DNA"/>
</dbReference>
<feature type="domain" description="Bacillithiol biosynthesis BshC N-terminal Rossmann-like" evidence="4">
    <location>
        <begin position="1"/>
        <end position="381"/>
    </location>
</feature>
<gene>
    <name evidence="3" type="primary">bshC</name>
    <name evidence="6" type="ORF">J2S08_003552</name>
</gene>
<organism evidence="6 7">
    <name type="scientific">Bacillus chungangensis</name>
    <dbReference type="NCBI Taxonomy" id="587633"/>
    <lineage>
        <taxon>Bacteria</taxon>
        <taxon>Bacillati</taxon>
        <taxon>Bacillota</taxon>
        <taxon>Bacilli</taxon>
        <taxon>Bacillales</taxon>
        <taxon>Bacillaceae</taxon>
        <taxon>Bacillus</taxon>
    </lineage>
</organism>
<evidence type="ECO:0000259" key="4">
    <source>
        <dbReference type="Pfam" id="PF10079"/>
    </source>
</evidence>
<dbReference type="NCBIfam" id="TIGR03998">
    <property type="entry name" value="thiol_BshC"/>
    <property type="match status" value="1"/>
</dbReference>
<dbReference type="Pfam" id="PF24850">
    <property type="entry name" value="CC_BshC"/>
    <property type="match status" value="1"/>
</dbReference>
<evidence type="ECO:0000256" key="2">
    <source>
        <dbReference type="ARBA" id="ARBA00023054"/>
    </source>
</evidence>
<keyword evidence="2" id="KW-0175">Coiled coil</keyword>
<evidence type="ECO:0000313" key="6">
    <source>
        <dbReference type="EMBL" id="MDQ0177671.1"/>
    </source>
</evidence>